<sequence>MRAGSVILGLLAITTLTSGCKLENGWGVAFSQSSGEEEDGTGAGSMDGIWTGTLTLEGAAAGDSATAVLWEGELVVVSAGADAAYAGGLSRTADSGEDPVALEGDFRAYSAVGEAQGAGSVSATVAPEEELTATVTGTERDGDLDLGPADAFEESVSLEDLTGTWSQTRDGGTLSLSVNSLGSVTGSGADGCSYQGDLEALSDAPNLFRLALTVELCNADNGDYAGYAYLDAATSPDTLRLLTEREERDRFLGLAPTRD</sequence>
<dbReference type="AlphaFoldDB" id="A0A0P9ELL9"/>
<evidence type="ECO:0008006" key="3">
    <source>
        <dbReference type="Google" id="ProtNLM"/>
    </source>
</evidence>
<keyword evidence="2" id="KW-1185">Reference proteome</keyword>
<evidence type="ECO:0000313" key="1">
    <source>
        <dbReference type="EMBL" id="SCY01808.1"/>
    </source>
</evidence>
<dbReference type="PROSITE" id="PS51257">
    <property type="entry name" value="PROKAR_LIPOPROTEIN"/>
    <property type="match status" value="1"/>
</dbReference>
<reference evidence="2" key="1">
    <citation type="submission" date="2016-10" db="EMBL/GenBank/DDBJ databases">
        <authorList>
            <person name="Varghese N."/>
        </authorList>
    </citation>
    <scope>NUCLEOTIDE SEQUENCE [LARGE SCALE GENOMIC DNA]</scope>
    <source>
        <strain evidence="2">HL 19</strain>
    </source>
</reference>
<name>A0A0P9ELL9_9GAMM</name>
<gene>
    <name evidence="1" type="ORF">SAMN05661077_1061</name>
</gene>
<proteinExistence type="predicted"/>
<organism evidence="1 2">
    <name type="scientific">Thiohalorhabdus denitrificans</name>
    <dbReference type="NCBI Taxonomy" id="381306"/>
    <lineage>
        <taxon>Bacteria</taxon>
        <taxon>Pseudomonadati</taxon>
        <taxon>Pseudomonadota</taxon>
        <taxon>Gammaproteobacteria</taxon>
        <taxon>Thiohalorhabdales</taxon>
        <taxon>Thiohalorhabdaceae</taxon>
        <taxon>Thiohalorhabdus</taxon>
    </lineage>
</organism>
<dbReference type="EMBL" id="FMUN01000002">
    <property type="protein sequence ID" value="SCY01808.1"/>
    <property type="molecule type" value="Genomic_DNA"/>
</dbReference>
<dbReference type="RefSeq" id="WP_054966451.1">
    <property type="nucleotide sequence ID" value="NZ_FMUN01000002.1"/>
</dbReference>
<dbReference type="PATRIC" id="fig|381306.5.peg.722"/>
<protein>
    <recommendedName>
        <fullName evidence="3">Lipoprotein</fullName>
    </recommendedName>
</protein>
<evidence type="ECO:0000313" key="2">
    <source>
        <dbReference type="Proteomes" id="UP000183104"/>
    </source>
</evidence>
<dbReference type="Proteomes" id="UP000183104">
    <property type="component" value="Unassembled WGS sequence"/>
</dbReference>
<accession>A0A0P9ELL9</accession>